<dbReference type="AlphaFoldDB" id="A0A917QET9"/>
<evidence type="ECO:0000313" key="2">
    <source>
        <dbReference type="Proteomes" id="UP000612956"/>
    </source>
</evidence>
<protein>
    <submittedName>
        <fullName evidence="1">4-hydroxyacetophenone monooxygenase</fullName>
    </submittedName>
</protein>
<dbReference type="PRINTS" id="PR00419">
    <property type="entry name" value="ADXRDTASE"/>
</dbReference>
<dbReference type="Proteomes" id="UP000612956">
    <property type="component" value="Unassembled WGS sequence"/>
</dbReference>
<keyword evidence="2" id="KW-1185">Reference proteome</keyword>
<dbReference type="PANTHER" id="PTHR42877">
    <property type="entry name" value="L-ORNITHINE N(5)-MONOOXYGENASE-RELATED"/>
    <property type="match status" value="1"/>
</dbReference>
<dbReference type="InterPro" id="IPR036188">
    <property type="entry name" value="FAD/NAD-bd_sf"/>
</dbReference>
<name>A0A917QET9_9NOCA</name>
<dbReference type="InterPro" id="IPR051209">
    <property type="entry name" value="FAD-bind_Monooxygenase_sf"/>
</dbReference>
<proteinExistence type="predicted"/>
<dbReference type="Pfam" id="PF13738">
    <property type="entry name" value="Pyr_redox_3"/>
    <property type="match status" value="1"/>
</dbReference>
<dbReference type="RefSeq" id="WP_373291550.1">
    <property type="nucleotide sequence ID" value="NZ_BMMW01000002.1"/>
</dbReference>
<gene>
    <name evidence="1" type="ORF">GCM10011591_18130</name>
</gene>
<keyword evidence="1" id="KW-0503">Monooxygenase</keyword>
<sequence length="485" mass="53950">MTRHVRVAIMGAGFSGLGVAIRLDKQGVDDFVVFEKASDVGGTWQANTYPGARCDVPSQLYSYSFALNPRWTHSFSTQPEIQQYIRDVVDEFGIRDRVVLNCEVLGARWNADAAHWKITTTQGEFTADFAVSAAGPLSAPNLPDIKGISSFEGAVFHSARWDHSAELAGKRVAVVGTGASAIQIIPGIADTVGQLTVFQRTAPWVLPRVGHKYTAVERFAYQRIPGWQRLVRTAIYWLRESFVIWQAKIPLLAAFVGLVARGKIFLEIRDKELRAKVTPKYRLGCKRMLISNDYYGALSRPNVDVVTDGIHEIRANSIVTEDGSELPVDAIVFATGFRIEDSPTYDLITGRDGRTVAEVFEAEGISAYRGTALANFPNVFVMMGPNTALAYTSAIFTIESQINYIADAIAQLTERGLRTVEVRGDVQHSYDVALQRKYEGTVWTTGGCDSWFKDSTGKIHTLWPDFSFRFYRTLKHFDLDAYETT</sequence>
<reference evidence="1" key="1">
    <citation type="journal article" date="2014" name="Int. J. Syst. Evol. Microbiol.">
        <title>Complete genome sequence of Corynebacterium casei LMG S-19264T (=DSM 44701T), isolated from a smear-ripened cheese.</title>
        <authorList>
            <consortium name="US DOE Joint Genome Institute (JGI-PGF)"/>
            <person name="Walter F."/>
            <person name="Albersmeier A."/>
            <person name="Kalinowski J."/>
            <person name="Ruckert C."/>
        </authorList>
    </citation>
    <scope>NUCLEOTIDE SEQUENCE</scope>
    <source>
        <strain evidence="1">CGMCC 4.7278</strain>
    </source>
</reference>
<comment type="caution">
    <text evidence="1">The sequence shown here is derived from an EMBL/GenBank/DDBJ whole genome shotgun (WGS) entry which is preliminary data.</text>
</comment>
<keyword evidence="1" id="KW-0560">Oxidoreductase</keyword>
<accession>A0A917QET9</accession>
<dbReference type="PANTHER" id="PTHR42877:SF4">
    <property type="entry name" value="FAD_NAD(P)-BINDING DOMAIN-CONTAINING PROTEIN-RELATED"/>
    <property type="match status" value="1"/>
</dbReference>
<dbReference type="Gene3D" id="3.50.50.60">
    <property type="entry name" value="FAD/NAD(P)-binding domain"/>
    <property type="match status" value="2"/>
</dbReference>
<dbReference type="EMBL" id="BMMW01000002">
    <property type="protein sequence ID" value="GGK47215.1"/>
    <property type="molecule type" value="Genomic_DNA"/>
</dbReference>
<organism evidence="1 2">
    <name type="scientific">Nocardia camponoti</name>
    <dbReference type="NCBI Taxonomy" id="1616106"/>
    <lineage>
        <taxon>Bacteria</taxon>
        <taxon>Bacillati</taxon>
        <taxon>Actinomycetota</taxon>
        <taxon>Actinomycetes</taxon>
        <taxon>Mycobacteriales</taxon>
        <taxon>Nocardiaceae</taxon>
        <taxon>Nocardia</taxon>
    </lineage>
</organism>
<reference evidence="1" key="2">
    <citation type="submission" date="2020-09" db="EMBL/GenBank/DDBJ databases">
        <authorList>
            <person name="Sun Q."/>
            <person name="Zhou Y."/>
        </authorList>
    </citation>
    <scope>NUCLEOTIDE SEQUENCE</scope>
    <source>
        <strain evidence="1">CGMCC 4.7278</strain>
    </source>
</reference>
<dbReference type="GO" id="GO:0004497">
    <property type="term" value="F:monooxygenase activity"/>
    <property type="evidence" value="ECO:0007669"/>
    <property type="project" value="UniProtKB-KW"/>
</dbReference>
<evidence type="ECO:0000313" key="1">
    <source>
        <dbReference type="EMBL" id="GGK47215.1"/>
    </source>
</evidence>
<dbReference type="SUPFAM" id="SSF51905">
    <property type="entry name" value="FAD/NAD(P)-binding domain"/>
    <property type="match status" value="2"/>
</dbReference>